<evidence type="ECO:0000313" key="2">
    <source>
        <dbReference type="Proteomes" id="UP000291591"/>
    </source>
</evidence>
<name>A0A4Q7V0R2_PSEST</name>
<evidence type="ECO:0008006" key="3">
    <source>
        <dbReference type="Google" id="ProtNLM"/>
    </source>
</evidence>
<dbReference type="RefSeq" id="WP_130290454.1">
    <property type="nucleotide sequence ID" value="NZ_SHKL01000001.1"/>
</dbReference>
<dbReference type="EMBL" id="SHKL01000001">
    <property type="protein sequence ID" value="RZT86099.1"/>
    <property type="molecule type" value="Genomic_DNA"/>
</dbReference>
<dbReference type="InterPro" id="IPR058532">
    <property type="entry name" value="YjbR/MT2646/Rv2570-like"/>
</dbReference>
<sequence>MTSTNTTEDPLPRLREICLSLPEVTEKISHGTPTWFVRRTFVMFAEHHHGHPHVAFWCAAPPGVQEDLVAAEPERFFRPAYVGHRGWLGVVLDGEGDAAVDWDEITGIVTDAYRTVAPKKLVALLG</sequence>
<dbReference type="AlphaFoldDB" id="A0A4Q7V0R2"/>
<protein>
    <recommendedName>
        <fullName evidence="3">DNA-binding protein (MmcQ/YjbR family)</fullName>
    </recommendedName>
</protein>
<gene>
    <name evidence="1" type="ORF">EV383_2988</name>
</gene>
<evidence type="ECO:0000313" key="1">
    <source>
        <dbReference type="EMBL" id="RZT86099.1"/>
    </source>
</evidence>
<comment type="caution">
    <text evidence="1">The sequence shown here is derived from an EMBL/GenBank/DDBJ whole genome shotgun (WGS) entry which is preliminary data.</text>
</comment>
<organism evidence="1 2">
    <name type="scientific">Pseudonocardia sediminis</name>
    <dbReference type="NCBI Taxonomy" id="1397368"/>
    <lineage>
        <taxon>Bacteria</taxon>
        <taxon>Bacillati</taxon>
        <taxon>Actinomycetota</taxon>
        <taxon>Actinomycetes</taxon>
        <taxon>Pseudonocardiales</taxon>
        <taxon>Pseudonocardiaceae</taxon>
        <taxon>Pseudonocardia</taxon>
    </lineage>
</organism>
<dbReference type="OrthoDB" id="8479417at2"/>
<dbReference type="Proteomes" id="UP000291591">
    <property type="component" value="Unassembled WGS sequence"/>
</dbReference>
<dbReference type="InterPro" id="IPR038056">
    <property type="entry name" value="YjbR-like_sf"/>
</dbReference>
<dbReference type="SUPFAM" id="SSF142906">
    <property type="entry name" value="YjbR-like"/>
    <property type="match status" value="1"/>
</dbReference>
<proteinExistence type="predicted"/>
<accession>A0A4Q7V0R2</accession>
<dbReference type="Pfam" id="PF04237">
    <property type="entry name" value="YjbR"/>
    <property type="match status" value="1"/>
</dbReference>
<reference evidence="1 2" key="1">
    <citation type="submission" date="2019-02" db="EMBL/GenBank/DDBJ databases">
        <title>Sequencing the genomes of 1000 actinobacteria strains.</title>
        <authorList>
            <person name="Klenk H.-P."/>
        </authorList>
    </citation>
    <scope>NUCLEOTIDE SEQUENCE [LARGE SCALE GENOMIC DNA]</scope>
    <source>
        <strain evidence="1 2">DSM 45779</strain>
    </source>
</reference>
<dbReference type="Gene3D" id="3.90.1150.30">
    <property type="match status" value="1"/>
</dbReference>
<keyword evidence="2" id="KW-1185">Reference proteome</keyword>